<protein>
    <recommendedName>
        <fullName evidence="6">Major facilitator superfamily (MFS) profile domain-containing protein</fullName>
    </recommendedName>
</protein>
<feature type="transmembrane region" description="Helical" evidence="5">
    <location>
        <begin position="157"/>
        <end position="178"/>
    </location>
</feature>
<feature type="transmembrane region" description="Helical" evidence="5">
    <location>
        <begin position="236"/>
        <end position="256"/>
    </location>
</feature>
<keyword evidence="3 5" id="KW-1133">Transmembrane helix</keyword>
<dbReference type="RefSeq" id="WP_031952197.1">
    <property type="nucleotide sequence ID" value="NZ_JAHKRV010000020.1"/>
</dbReference>
<evidence type="ECO:0000256" key="4">
    <source>
        <dbReference type="ARBA" id="ARBA00023136"/>
    </source>
</evidence>
<feature type="transmembrane region" description="Helical" evidence="5">
    <location>
        <begin position="292"/>
        <end position="315"/>
    </location>
</feature>
<feature type="transmembrane region" description="Helical" evidence="5">
    <location>
        <begin position="39"/>
        <end position="59"/>
    </location>
</feature>
<gene>
    <name evidence="7" type="ORF">AE32_00225</name>
</gene>
<feature type="transmembrane region" description="Helical" evidence="5">
    <location>
        <begin position="71"/>
        <end position="89"/>
    </location>
</feature>
<keyword evidence="2 5" id="KW-0812">Transmembrane</keyword>
<keyword evidence="4 5" id="KW-0472">Membrane</keyword>
<dbReference type="GO" id="GO:0005886">
    <property type="term" value="C:plasma membrane"/>
    <property type="evidence" value="ECO:0007669"/>
    <property type="project" value="TreeGrafter"/>
</dbReference>
<evidence type="ECO:0000256" key="5">
    <source>
        <dbReference type="SAM" id="Phobius"/>
    </source>
</evidence>
<feature type="transmembrane region" description="Helical" evidence="5">
    <location>
        <begin position="268"/>
        <end position="286"/>
    </location>
</feature>
<feature type="transmembrane region" description="Helical" evidence="5">
    <location>
        <begin position="5"/>
        <end position="27"/>
    </location>
</feature>
<sequence length="386" mass="42592">MKNKLIIFISCLIVLFDGYDLAIFGFILPNLFVEFDLNYFQASLLGSSSLLGMMIGALTLGQMGGIGLKKILIISVSIFSLFMVLTGFSRNYIDFIILRFCTGIGLGAAIPCLVVYLNNTLETTNKNLMINTVLSFYGIGALLSGLMSYFFIDILGWRTLFFISAFSLFLPLLIFVFFEERIINNKIQAGRKQTRLSINLTQFTYLALIFMCTTMAVYNVYSWLPKTIEMETNDKLLGILFLSILNIGTFFGTILIGKIADISGQYKTLIFSYLIASLAIVSLGSLSSSNTVLYSLLILIGGTTVGCMATIHVFATDIFKNYNTPTIVSILAAFGRVGAILGPLVGGLILSSNFNFSQQFIFFALPTFLAFVLMILIRISSTKLTL</sequence>
<feature type="transmembrane region" description="Helical" evidence="5">
    <location>
        <begin position="356"/>
        <end position="377"/>
    </location>
</feature>
<comment type="caution">
    <text evidence="7">The sequence shown here is derived from an EMBL/GenBank/DDBJ whole genome shotgun (WGS) entry which is preliminary data.</text>
</comment>
<feature type="transmembrane region" description="Helical" evidence="5">
    <location>
        <begin position="327"/>
        <end position="350"/>
    </location>
</feature>
<reference evidence="7 8" key="1">
    <citation type="submission" date="2014-04" db="EMBL/GenBank/DDBJ databases">
        <title>The Genome Sequence of Acinetobacter baumanii BIDMC 57.</title>
        <authorList>
            <consortium name="The Broad Institute Genomics Platform"/>
            <consortium name="The Broad Institute Genome Sequencing Center for Infectious Disease"/>
            <person name="Murphy C."/>
            <person name="Cosimi L."/>
            <person name="Cerqueira G."/>
            <person name="Feldgarden M."/>
            <person name="Earl A."/>
            <person name="Spencer M.D."/>
            <person name="Fodor A."/>
            <person name="Sautter R.L."/>
            <person name="Hung D."/>
            <person name="Onderdonk A.B."/>
            <person name="Ernst C."/>
            <person name="Delaney M."/>
            <person name="DuBois A."/>
            <person name="Young S.K."/>
            <person name="Zeng Q."/>
            <person name="Gargeya S."/>
            <person name="Abouelleil A."/>
            <person name="Alvarado L."/>
            <person name="Chapman S.B."/>
            <person name="Gainer-Dewar J."/>
            <person name="Goldberg J."/>
            <person name="Griggs A."/>
            <person name="Gujja S."/>
            <person name="Hansen M."/>
            <person name="Howarth C."/>
            <person name="Imamovic A."/>
            <person name="Larimer J."/>
            <person name="Pearson M."/>
            <person name="Poon T.W."/>
            <person name="Priest M."/>
            <person name="Roberts A."/>
            <person name="Saif S."/>
            <person name="Shea T."/>
            <person name="Sykes S."/>
            <person name="Wortman J."/>
            <person name="Nusbaum C."/>
            <person name="Birren B."/>
        </authorList>
    </citation>
    <scope>NUCLEOTIDE SEQUENCE [LARGE SCALE GENOMIC DNA]</scope>
    <source>
        <strain evidence="7 8">BIDMC 57</strain>
    </source>
</reference>
<name>A0A836Z1U2_ACINO</name>
<dbReference type="InterPro" id="IPR011701">
    <property type="entry name" value="MFS"/>
</dbReference>
<dbReference type="InterPro" id="IPR036259">
    <property type="entry name" value="MFS_trans_sf"/>
</dbReference>
<feature type="transmembrane region" description="Helical" evidence="5">
    <location>
        <begin position="199"/>
        <end position="224"/>
    </location>
</feature>
<dbReference type="GO" id="GO:0046943">
    <property type="term" value="F:carboxylic acid transmembrane transporter activity"/>
    <property type="evidence" value="ECO:0007669"/>
    <property type="project" value="TreeGrafter"/>
</dbReference>
<dbReference type="InterPro" id="IPR020846">
    <property type="entry name" value="MFS_dom"/>
</dbReference>
<dbReference type="PANTHER" id="PTHR23508:SF10">
    <property type="entry name" value="CARBOXYLIC ACID TRANSPORTER PROTEIN HOMOLOG"/>
    <property type="match status" value="1"/>
</dbReference>
<dbReference type="EMBL" id="JMUI01000001">
    <property type="protein sequence ID" value="KDM58231.1"/>
    <property type="molecule type" value="Genomic_DNA"/>
</dbReference>
<dbReference type="SUPFAM" id="SSF103473">
    <property type="entry name" value="MFS general substrate transporter"/>
    <property type="match status" value="1"/>
</dbReference>
<dbReference type="PROSITE" id="PS50850">
    <property type="entry name" value="MFS"/>
    <property type="match status" value="1"/>
</dbReference>
<proteinExistence type="predicted"/>
<dbReference type="PANTHER" id="PTHR23508">
    <property type="entry name" value="CARBOXYLIC ACID TRANSPORTER PROTEIN HOMOLOG"/>
    <property type="match status" value="1"/>
</dbReference>
<accession>A0A836Z1U2</accession>
<feature type="domain" description="Major facilitator superfamily (MFS) profile" evidence="6">
    <location>
        <begin position="6"/>
        <end position="382"/>
    </location>
</feature>
<dbReference type="Gene3D" id="1.20.1250.20">
    <property type="entry name" value="MFS general substrate transporter like domains"/>
    <property type="match status" value="2"/>
</dbReference>
<comment type="subcellular location">
    <subcellularLocation>
        <location evidence="1">Membrane</location>
        <topology evidence="1">Multi-pass membrane protein</topology>
    </subcellularLocation>
</comment>
<evidence type="ECO:0000313" key="7">
    <source>
        <dbReference type="EMBL" id="KDM58231.1"/>
    </source>
</evidence>
<dbReference type="Pfam" id="PF07690">
    <property type="entry name" value="MFS_1"/>
    <property type="match status" value="1"/>
</dbReference>
<evidence type="ECO:0000259" key="6">
    <source>
        <dbReference type="PROSITE" id="PS50850"/>
    </source>
</evidence>
<dbReference type="AlphaFoldDB" id="A0A836Z1U2"/>
<feature type="transmembrane region" description="Helical" evidence="5">
    <location>
        <begin position="95"/>
        <end position="116"/>
    </location>
</feature>
<evidence type="ECO:0000256" key="2">
    <source>
        <dbReference type="ARBA" id="ARBA00022692"/>
    </source>
</evidence>
<organism evidence="7 8">
    <name type="scientific">Acinetobacter nosocomialis</name>
    <dbReference type="NCBI Taxonomy" id="106654"/>
    <lineage>
        <taxon>Bacteria</taxon>
        <taxon>Pseudomonadati</taxon>
        <taxon>Pseudomonadota</taxon>
        <taxon>Gammaproteobacteria</taxon>
        <taxon>Moraxellales</taxon>
        <taxon>Moraxellaceae</taxon>
        <taxon>Acinetobacter</taxon>
        <taxon>Acinetobacter calcoaceticus/baumannii complex</taxon>
    </lineage>
</organism>
<feature type="transmembrane region" description="Helical" evidence="5">
    <location>
        <begin position="128"/>
        <end position="151"/>
    </location>
</feature>
<evidence type="ECO:0000256" key="3">
    <source>
        <dbReference type="ARBA" id="ARBA00022989"/>
    </source>
</evidence>
<evidence type="ECO:0000313" key="8">
    <source>
        <dbReference type="Proteomes" id="UP000027208"/>
    </source>
</evidence>
<evidence type="ECO:0000256" key="1">
    <source>
        <dbReference type="ARBA" id="ARBA00004141"/>
    </source>
</evidence>
<dbReference type="Proteomes" id="UP000027208">
    <property type="component" value="Unassembled WGS sequence"/>
</dbReference>